<name>A0AAE0NTM0_9PEZI</name>
<organism evidence="1 2">
    <name type="scientific">Podospora didyma</name>
    <dbReference type="NCBI Taxonomy" id="330526"/>
    <lineage>
        <taxon>Eukaryota</taxon>
        <taxon>Fungi</taxon>
        <taxon>Dikarya</taxon>
        <taxon>Ascomycota</taxon>
        <taxon>Pezizomycotina</taxon>
        <taxon>Sordariomycetes</taxon>
        <taxon>Sordariomycetidae</taxon>
        <taxon>Sordariales</taxon>
        <taxon>Podosporaceae</taxon>
        <taxon>Podospora</taxon>
    </lineage>
</organism>
<evidence type="ECO:0000313" key="2">
    <source>
        <dbReference type="Proteomes" id="UP001285441"/>
    </source>
</evidence>
<dbReference type="AlphaFoldDB" id="A0AAE0NTM0"/>
<proteinExistence type="predicted"/>
<evidence type="ECO:0000313" key="1">
    <source>
        <dbReference type="EMBL" id="KAK3387270.1"/>
    </source>
</evidence>
<reference evidence="1" key="1">
    <citation type="journal article" date="2023" name="Mol. Phylogenet. Evol.">
        <title>Genome-scale phylogeny and comparative genomics of the fungal order Sordariales.</title>
        <authorList>
            <person name="Hensen N."/>
            <person name="Bonometti L."/>
            <person name="Westerberg I."/>
            <person name="Brannstrom I.O."/>
            <person name="Guillou S."/>
            <person name="Cros-Aarteil S."/>
            <person name="Calhoun S."/>
            <person name="Haridas S."/>
            <person name="Kuo A."/>
            <person name="Mondo S."/>
            <person name="Pangilinan J."/>
            <person name="Riley R."/>
            <person name="LaButti K."/>
            <person name="Andreopoulos B."/>
            <person name="Lipzen A."/>
            <person name="Chen C."/>
            <person name="Yan M."/>
            <person name="Daum C."/>
            <person name="Ng V."/>
            <person name="Clum A."/>
            <person name="Steindorff A."/>
            <person name="Ohm R.A."/>
            <person name="Martin F."/>
            <person name="Silar P."/>
            <person name="Natvig D.O."/>
            <person name="Lalanne C."/>
            <person name="Gautier V."/>
            <person name="Ament-Velasquez S.L."/>
            <person name="Kruys A."/>
            <person name="Hutchinson M.I."/>
            <person name="Powell A.J."/>
            <person name="Barry K."/>
            <person name="Miller A.N."/>
            <person name="Grigoriev I.V."/>
            <person name="Debuchy R."/>
            <person name="Gladieux P."/>
            <person name="Hiltunen Thoren M."/>
            <person name="Johannesson H."/>
        </authorList>
    </citation>
    <scope>NUCLEOTIDE SEQUENCE</scope>
    <source>
        <strain evidence="1">CBS 232.78</strain>
    </source>
</reference>
<comment type="caution">
    <text evidence="1">The sequence shown here is derived from an EMBL/GenBank/DDBJ whole genome shotgun (WGS) entry which is preliminary data.</text>
</comment>
<dbReference type="EMBL" id="JAULSW010000003">
    <property type="protein sequence ID" value="KAK3387270.1"/>
    <property type="molecule type" value="Genomic_DNA"/>
</dbReference>
<protein>
    <submittedName>
        <fullName evidence="1">Uncharacterized protein</fullName>
    </submittedName>
</protein>
<sequence length="202" mass="21820">MQRPLSICTWTYPSHVFGALRPVRMYLLCAARAREEEYGSVLHMNMQRPGSLVAVLYSAFWCPSGSSTGGLSEGPMRGLAVFYSEIKTDKVQANWPAGASFSAEGSIAAGARLASGLQRTEATDSRTVEVLFTKTSSPRKGWQGAPQEKADRFSKGLVNFLAGGLVLPLAVSSHQVFRQWYSSPQPAPASVVQGGKMDKAFL</sequence>
<dbReference type="Proteomes" id="UP001285441">
    <property type="component" value="Unassembled WGS sequence"/>
</dbReference>
<accession>A0AAE0NTM0</accession>
<keyword evidence="2" id="KW-1185">Reference proteome</keyword>
<reference evidence="1" key="2">
    <citation type="submission" date="2023-06" db="EMBL/GenBank/DDBJ databases">
        <authorList>
            <consortium name="Lawrence Berkeley National Laboratory"/>
            <person name="Haridas S."/>
            <person name="Hensen N."/>
            <person name="Bonometti L."/>
            <person name="Westerberg I."/>
            <person name="Brannstrom I.O."/>
            <person name="Guillou S."/>
            <person name="Cros-Aarteil S."/>
            <person name="Calhoun S."/>
            <person name="Kuo A."/>
            <person name="Mondo S."/>
            <person name="Pangilinan J."/>
            <person name="Riley R."/>
            <person name="LaButti K."/>
            <person name="Andreopoulos B."/>
            <person name="Lipzen A."/>
            <person name="Chen C."/>
            <person name="Yanf M."/>
            <person name="Daum C."/>
            <person name="Ng V."/>
            <person name="Clum A."/>
            <person name="Steindorff A."/>
            <person name="Ohm R."/>
            <person name="Martin F."/>
            <person name="Silar P."/>
            <person name="Natvig D."/>
            <person name="Lalanne C."/>
            <person name="Gautier V."/>
            <person name="Ament-velasquez S.L."/>
            <person name="Kruys A."/>
            <person name="Hutchinson M.I."/>
            <person name="Powell A.J."/>
            <person name="Barry K."/>
            <person name="Miller A.N."/>
            <person name="Grigoriev I.V."/>
            <person name="Debuchy R."/>
            <person name="Gladieux P."/>
            <person name="Thoren M.H."/>
            <person name="Johannesson H."/>
        </authorList>
    </citation>
    <scope>NUCLEOTIDE SEQUENCE</scope>
    <source>
        <strain evidence="1">CBS 232.78</strain>
    </source>
</reference>
<gene>
    <name evidence="1" type="ORF">B0H63DRAFT_509127</name>
</gene>